<feature type="transmembrane region" description="Helical" evidence="4">
    <location>
        <begin position="256"/>
        <end position="278"/>
    </location>
</feature>
<dbReference type="CDD" id="cd23509">
    <property type="entry name" value="Gnk2-like"/>
    <property type="match status" value="2"/>
</dbReference>
<dbReference type="AlphaFoldDB" id="A0A7G2F0A9"/>
<keyword evidence="1 5" id="KW-0732">Signal</keyword>
<dbReference type="Pfam" id="PF22812">
    <property type="entry name" value="CR_prot_dom_plant"/>
    <property type="match status" value="1"/>
</dbReference>
<keyword evidence="4" id="KW-0812">Transmembrane</keyword>
<feature type="domain" description="Gnk2-homologous" evidence="6">
    <location>
        <begin position="28"/>
        <end position="132"/>
    </location>
</feature>
<reference evidence="7 8" key="1">
    <citation type="submission" date="2020-09" db="EMBL/GenBank/DDBJ databases">
        <authorList>
            <person name="Ashkenazy H."/>
        </authorList>
    </citation>
    <scope>NUCLEOTIDE SEQUENCE [LARGE SCALE GENOMIC DNA]</scope>
    <source>
        <strain evidence="8">cv. Cdm-0</strain>
    </source>
</reference>
<dbReference type="Proteomes" id="UP000516314">
    <property type="component" value="Chromosome 4"/>
</dbReference>
<dbReference type="InterPro" id="IPR011009">
    <property type="entry name" value="Kinase-like_dom_sf"/>
</dbReference>
<organism evidence="7 8">
    <name type="scientific">Arabidopsis thaliana</name>
    <name type="common">Mouse-ear cress</name>
    <dbReference type="NCBI Taxonomy" id="3702"/>
    <lineage>
        <taxon>Eukaryota</taxon>
        <taxon>Viridiplantae</taxon>
        <taxon>Streptophyta</taxon>
        <taxon>Embryophyta</taxon>
        <taxon>Tracheophyta</taxon>
        <taxon>Spermatophyta</taxon>
        <taxon>Magnoliopsida</taxon>
        <taxon>eudicotyledons</taxon>
        <taxon>Gunneridae</taxon>
        <taxon>Pentapetalae</taxon>
        <taxon>rosids</taxon>
        <taxon>malvids</taxon>
        <taxon>Brassicales</taxon>
        <taxon>Brassicaceae</taxon>
        <taxon>Camelineae</taxon>
        <taxon>Arabidopsis</taxon>
    </lineage>
</organism>
<evidence type="ECO:0000256" key="4">
    <source>
        <dbReference type="SAM" id="Phobius"/>
    </source>
</evidence>
<gene>
    <name evidence="7" type="ORF">AT9943_LOCUS16418</name>
</gene>
<evidence type="ECO:0000313" key="7">
    <source>
        <dbReference type="EMBL" id="CAD5328790.1"/>
    </source>
</evidence>
<dbReference type="InterPro" id="IPR038408">
    <property type="entry name" value="GNK2_sf"/>
</dbReference>
<dbReference type="Gene3D" id="3.30.430.20">
    <property type="entry name" value="Gnk2 domain, C-X8-C-X2-C motif"/>
    <property type="match status" value="2"/>
</dbReference>
<dbReference type="FunFam" id="3.30.430.20:FF:000003">
    <property type="entry name" value="Cysteine-rich RLK (RECEPTOR-like protein kinase) 10"/>
    <property type="match status" value="1"/>
</dbReference>
<dbReference type="Gene3D" id="3.30.200.20">
    <property type="entry name" value="Phosphorylase Kinase, domain 1"/>
    <property type="match status" value="1"/>
</dbReference>
<dbReference type="Gene3D" id="1.10.510.10">
    <property type="entry name" value="Transferase(Phosphotransferase) domain 1"/>
    <property type="match status" value="1"/>
</dbReference>
<protein>
    <submittedName>
        <fullName evidence="7">(thale cress) hypothetical protein</fullName>
    </submittedName>
</protein>
<evidence type="ECO:0000256" key="1">
    <source>
        <dbReference type="ARBA" id="ARBA00022729"/>
    </source>
</evidence>
<evidence type="ECO:0000256" key="5">
    <source>
        <dbReference type="SAM" id="SignalP"/>
    </source>
</evidence>
<dbReference type="PROSITE" id="PS51473">
    <property type="entry name" value="GNK2"/>
    <property type="match status" value="2"/>
</dbReference>
<sequence>MSSLISFNFLFLSSFLTSSFTASAEDPYNLYNYCPKTTNYSSNSIYFTNLKTLLSSLSSRNASYSTGFQNATAGKAPDRVTGLFLCRGDVSPEVCRNCVAFSVNQTLNLFPKAREAVFYYEECILRYSHKNILATLIYEGGLIMQNTNNISSNQKQIDGFTSFVSSTMSEAAGKAANSSRKLYTVNTELTAYQNLYGLLQCTPDLTRQDCLSCLRSSINGMALSRIGARLYWPRSLVSTPPISSSSLPGKTGNSTVLVVAIVVLAVLLFIALVGYCFLGKRTKKTFDTASASQVGDAMATAESLQLNYRTIQTATNDFAESNKIGRGGFGEVYKVYYNIFKYTLHGAQDLLTHAWRLWTNRTALDLVDPLIANNCQNSEVVRCIHIGLLCVQEDPAKRPTISTVFMMLTSNTVTLPVPRQPGFFIQSSPVKDPTDSDQSTTNKSIPASIDDESITDLFPR</sequence>
<feature type="signal peptide" evidence="5">
    <location>
        <begin position="1"/>
        <end position="24"/>
    </location>
</feature>
<name>A0A7G2F0A9_ARATH</name>
<evidence type="ECO:0000313" key="8">
    <source>
        <dbReference type="Proteomes" id="UP000516314"/>
    </source>
</evidence>
<keyword evidence="4" id="KW-0472">Membrane</keyword>
<evidence type="ECO:0000256" key="2">
    <source>
        <dbReference type="ARBA" id="ARBA00022737"/>
    </source>
</evidence>
<dbReference type="InterPro" id="IPR002902">
    <property type="entry name" value="GNK2"/>
</dbReference>
<feature type="compositionally biased region" description="Polar residues" evidence="3">
    <location>
        <begin position="436"/>
        <end position="445"/>
    </location>
</feature>
<feature type="region of interest" description="Disordered" evidence="3">
    <location>
        <begin position="426"/>
        <end position="460"/>
    </location>
</feature>
<dbReference type="Pfam" id="PF01657">
    <property type="entry name" value="Stress-antifung"/>
    <property type="match status" value="2"/>
</dbReference>
<dbReference type="InterPro" id="IPR054603">
    <property type="entry name" value="CR_prot_dom_plant"/>
</dbReference>
<dbReference type="PANTHER" id="PTHR32099">
    <property type="entry name" value="CYSTEINE-RICH REPEAT SECRETORY PROTEIN"/>
    <property type="match status" value="1"/>
</dbReference>
<keyword evidence="2" id="KW-0677">Repeat</keyword>
<feature type="domain" description="Gnk2-homologous" evidence="6">
    <location>
        <begin position="142"/>
        <end position="244"/>
    </location>
</feature>
<dbReference type="PANTHER" id="PTHR32099:SF42">
    <property type="entry name" value="CYSTEINE-RICH RECEPTOR-LIKE PROTEIN KINASE 9-RELATED"/>
    <property type="match status" value="1"/>
</dbReference>
<evidence type="ECO:0000256" key="3">
    <source>
        <dbReference type="SAM" id="MobiDB-lite"/>
    </source>
</evidence>
<feature type="chain" id="PRO_5028798232" evidence="5">
    <location>
        <begin position="25"/>
        <end position="460"/>
    </location>
</feature>
<dbReference type="EMBL" id="LR881469">
    <property type="protein sequence ID" value="CAD5328790.1"/>
    <property type="molecule type" value="Genomic_DNA"/>
</dbReference>
<proteinExistence type="predicted"/>
<accession>A0A7G2F0A9</accession>
<evidence type="ECO:0000259" key="6">
    <source>
        <dbReference type="PROSITE" id="PS51473"/>
    </source>
</evidence>
<dbReference type="SUPFAM" id="SSF56112">
    <property type="entry name" value="Protein kinase-like (PK-like)"/>
    <property type="match status" value="2"/>
</dbReference>
<keyword evidence="4" id="KW-1133">Transmembrane helix</keyword>